<evidence type="ECO:0000313" key="6">
    <source>
        <dbReference type="EMBL" id="KKQ23014.1"/>
    </source>
</evidence>
<keyword evidence="1" id="KW-0597">Phosphoprotein</keyword>
<evidence type="ECO:0008006" key="8">
    <source>
        <dbReference type="Google" id="ProtNLM"/>
    </source>
</evidence>
<dbReference type="GO" id="GO:0000166">
    <property type="term" value="F:nucleotide binding"/>
    <property type="evidence" value="ECO:0007669"/>
    <property type="project" value="UniProtKB-KW"/>
</dbReference>
<comment type="caution">
    <text evidence="6">The sequence shown here is derived from an EMBL/GenBank/DDBJ whole genome shotgun (WGS) entry which is preliminary data.</text>
</comment>
<dbReference type="PATRIC" id="fig|1619010.3.peg.251"/>
<dbReference type="Pfam" id="PF01934">
    <property type="entry name" value="HepT-like"/>
    <property type="match status" value="1"/>
</dbReference>
<dbReference type="PANTHER" id="PTHR34139:SF1">
    <property type="entry name" value="RNASE MJ1380-RELATED"/>
    <property type="match status" value="1"/>
</dbReference>
<dbReference type="GO" id="GO:0110001">
    <property type="term" value="C:toxin-antitoxin complex"/>
    <property type="evidence" value="ECO:0007669"/>
    <property type="project" value="InterPro"/>
</dbReference>
<dbReference type="AlphaFoldDB" id="A0A0G0IFL2"/>
<dbReference type="InterPro" id="IPR008201">
    <property type="entry name" value="HepT-like"/>
</dbReference>
<evidence type="ECO:0000256" key="3">
    <source>
        <dbReference type="ARBA" id="ARBA00022722"/>
    </source>
</evidence>
<evidence type="ECO:0000256" key="4">
    <source>
        <dbReference type="ARBA" id="ARBA00022741"/>
    </source>
</evidence>
<keyword evidence="3" id="KW-0540">Nuclease</keyword>
<organism evidence="6 7">
    <name type="scientific">Candidatus Wolfebacteria bacterium GW2011_GWC1_37_10</name>
    <dbReference type="NCBI Taxonomy" id="1619010"/>
    <lineage>
        <taxon>Bacteria</taxon>
        <taxon>Candidatus Wolfeibacteriota</taxon>
    </lineage>
</organism>
<keyword evidence="2" id="KW-1277">Toxin-antitoxin system</keyword>
<gene>
    <name evidence="6" type="ORF">US36_C0006G0013</name>
</gene>
<proteinExistence type="predicted"/>
<dbReference type="Proteomes" id="UP000034044">
    <property type="component" value="Unassembled WGS sequence"/>
</dbReference>
<protein>
    <recommendedName>
        <fullName evidence="8">Nucleotidyltransferase</fullName>
    </recommendedName>
</protein>
<accession>A0A0G0IFL2</accession>
<evidence type="ECO:0000256" key="5">
    <source>
        <dbReference type="ARBA" id="ARBA00022801"/>
    </source>
</evidence>
<sequence>MKREYLDYIQDILNSIDEIELFIKGLNFEIFKHDKKTINAVIRSLEVIGEAAKKIPDEIKGKHTNIPWKNISGMRDKLIHEYFGVDEEIVWKVASEEILTLKSPIQKIFEEIKE</sequence>
<reference evidence="6 7" key="1">
    <citation type="journal article" date="2015" name="Nature">
        <title>rRNA introns, odd ribosomes, and small enigmatic genomes across a large radiation of phyla.</title>
        <authorList>
            <person name="Brown C.T."/>
            <person name="Hug L.A."/>
            <person name="Thomas B.C."/>
            <person name="Sharon I."/>
            <person name="Castelle C.J."/>
            <person name="Singh A."/>
            <person name="Wilkins M.J."/>
            <person name="Williams K.H."/>
            <person name="Banfield J.F."/>
        </authorList>
    </citation>
    <scope>NUCLEOTIDE SEQUENCE [LARGE SCALE GENOMIC DNA]</scope>
</reference>
<name>A0A0G0IFL2_9BACT</name>
<dbReference type="InterPro" id="IPR051813">
    <property type="entry name" value="HepT_RNase_toxin"/>
</dbReference>
<dbReference type="PANTHER" id="PTHR34139">
    <property type="entry name" value="UPF0331 PROTEIN MJ0127"/>
    <property type="match status" value="1"/>
</dbReference>
<keyword evidence="5" id="KW-0378">Hydrolase</keyword>
<evidence type="ECO:0000256" key="1">
    <source>
        <dbReference type="ARBA" id="ARBA00022553"/>
    </source>
</evidence>
<evidence type="ECO:0000313" key="7">
    <source>
        <dbReference type="Proteomes" id="UP000034044"/>
    </source>
</evidence>
<dbReference type="GO" id="GO:0016787">
    <property type="term" value="F:hydrolase activity"/>
    <property type="evidence" value="ECO:0007669"/>
    <property type="project" value="UniProtKB-KW"/>
</dbReference>
<keyword evidence="4" id="KW-0547">Nucleotide-binding</keyword>
<evidence type="ECO:0000256" key="2">
    <source>
        <dbReference type="ARBA" id="ARBA00022649"/>
    </source>
</evidence>
<dbReference type="EMBL" id="LBSR01000006">
    <property type="protein sequence ID" value="KKQ23014.1"/>
    <property type="molecule type" value="Genomic_DNA"/>
</dbReference>
<dbReference type="GO" id="GO:0004540">
    <property type="term" value="F:RNA nuclease activity"/>
    <property type="evidence" value="ECO:0007669"/>
    <property type="project" value="InterPro"/>
</dbReference>